<organism evidence="3 4">
    <name type="scientific">Homarus americanus</name>
    <name type="common">American lobster</name>
    <dbReference type="NCBI Taxonomy" id="6706"/>
    <lineage>
        <taxon>Eukaryota</taxon>
        <taxon>Metazoa</taxon>
        <taxon>Ecdysozoa</taxon>
        <taxon>Arthropoda</taxon>
        <taxon>Crustacea</taxon>
        <taxon>Multicrustacea</taxon>
        <taxon>Malacostraca</taxon>
        <taxon>Eumalacostraca</taxon>
        <taxon>Eucarida</taxon>
        <taxon>Decapoda</taxon>
        <taxon>Pleocyemata</taxon>
        <taxon>Astacidea</taxon>
        <taxon>Nephropoidea</taxon>
        <taxon>Nephropidae</taxon>
        <taxon>Homarus</taxon>
    </lineage>
</organism>
<keyword evidence="2" id="KW-0812">Transmembrane</keyword>
<keyword evidence="2" id="KW-0472">Membrane</keyword>
<dbReference type="Proteomes" id="UP000747542">
    <property type="component" value="Unassembled WGS sequence"/>
</dbReference>
<name>A0A8J5MUC2_HOMAM</name>
<keyword evidence="4" id="KW-1185">Reference proteome</keyword>
<accession>A0A8J5MUC2</accession>
<sequence>MTWLPKADARHGHSDGHATDGSGSGVDGSMDSHSRSNHPSEDDDEYYNEYYDDYYGGQGGSGMGSGDLESSTIVPRTDASLPENPNSTAQHGSSMIVLLFTLATAVYVFYG</sequence>
<evidence type="ECO:0000313" key="4">
    <source>
        <dbReference type="Proteomes" id="UP000747542"/>
    </source>
</evidence>
<feature type="region of interest" description="Disordered" evidence="1">
    <location>
        <begin position="1"/>
        <end position="90"/>
    </location>
</feature>
<evidence type="ECO:0000313" key="3">
    <source>
        <dbReference type="EMBL" id="KAG7164393.1"/>
    </source>
</evidence>
<protein>
    <submittedName>
        <fullName evidence="3">Uncharacterized protein</fullName>
    </submittedName>
</protein>
<reference evidence="3" key="1">
    <citation type="journal article" date="2021" name="Sci. Adv.">
        <title>The American lobster genome reveals insights on longevity, neural, and immune adaptations.</title>
        <authorList>
            <person name="Polinski J.M."/>
            <person name="Zimin A.V."/>
            <person name="Clark K.F."/>
            <person name="Kohn A.B."/>
            <person name="Sadowski N."/>
            <person name="Timp W."/>
            <person name="Ptitsyn A."/>
            <person name="Khanna P."/>
            <person name="Romanova D.Y."/>
            <person name="Williams P."/>
            <person name="Greenwood S.J."/>
            <person name="Moroz L.L."/>
            <person name="Walt D.R."/>
            <person name="Bodnar A.G."/>
        </authorList>
    </citation>
    <scope>NUCLEOTIDE SEQUENCE</scope>
    <source>
        <strain evidence="3">GMGI-L3</strain>
    </source>
</reference>
<feature type="compositionally biased region" description="Acidic residues" evidence="1">
    <location>
        <begin position="41"/>
        <end position="52"/>
    </location>
</feature>
<comment type="caution">
    <text evidence="3">The sequence shown here is derived from an EMBL/GenBank/DDBJ whole genome shotgun (WGS) entry which is preliminary data.</text>
</comment>
<feature type="compositionally biased region" description="Basic and acidic residues" evidence="1">
    <location>
        <begin position="7"/>
        <end position="18"/>
    </location>
</feature>
<gene>
    <name evidence="3" type="ORF">Hamer_G003583</name>
</gene>
<dbReference type="AlphaFoldDB" id="A0A8J5MUC2"/>
<dbReference type="EMBL" id="JAHLQT010025476">
    <property type="protein sequence ID" value="KAG7164393.1"/>
    <property type="molecule type" value="Genomic_DNA"/>
</dbReference>
<feature type="compositionally biased region" description="Basic and acidic residues" evidence="1">
    <location>
        <begin position="30"/>
        <end position="40"/>
    </location>
</feature>
<evidence type="ECO:0000256" key="2">
    <source>
        <dbReference type="SAM" id="Phobius"/>
    </source>
</evidence>
<feature type="transmembrane region" description="Helical" evidence="2">
    <location>
        <begin position="91"/>
        <end position="110"/>
    </location>
</feature>
<evidence type="ECO:0000256" key="1">
    <source>
        <dbReference type="SAM" id="MobiDB-lite"/>
    </source>
</evidence>
<keyword evidence="2" id="KW-1133">Transmembrane helix</keyword>
<proteinExistence type="predicted"/>
<feature type="compositionally biased region" description="Gly residues" evidence="1">
    <location>
        <begin position="56"/>
        <end position="65"/>
    </location>
</feature>